<dbReference type="InterPro" id="IPR003646">
    <property type="entry name" value="SH3-like_bac-type"/>
</dbReference>
<keyword evidence="3" id="KW-0378">Hydrolase</keyword>
<comment type="similarity">
    <text evidence="1">Belongs to the peptidase C40 family.</text>
</comment>
<comment type="caution">
    <text evidence="9">The sequence shown here is derived from an EMBL/GenBank/DDBJ whole genome shotgun (WGS) entry which is preliminary data.</text>
</comment>
<dbReference type="Gene3D" id="3.90.1720.10">
    <property type="entry name" value="endopeptidase domain like (from Nostoc punctiforme)"/>
    <property type="match status" value="1"/>
</dbReference>
<feature type="domain" description="SH3b" evidence="7">
    <location>
        <begin position="33"/>
        <end position="98"/>
    </location>
</feature>
<feature type="compositionally biased region" description="Gly residues" evidence="5">
    <location>
        <begin position="173"/>
        <end position="195"/>
    </location>
</feature>
<feature type="domain" description="NlpC/P60" evidence="8">
    <location>
        <begin position="201"/>
        <end position="346"/>
    </location>
</feature>
<organism evidence="9 10">
    <name type="scientific">Paenibacillus thailandensis</name>
    <dbReference type="NCBI Taxonomy" id="393250"/>
    <lineage>
        <taxon>Bacteria</taxon>
        <taxon>Bacillati</taxon>
        <taxon>Bacillota</taxon>
        <taxon>Bacilli</taxon>
        <taxon>Bacillales</taxon>
        <taxon>Paenibacillaceae</taxon>
        <taxon>Paenibacillus</taxon>
    </lineage>
</organism>
<dbReference type="PROSITE" id="PS51935">
    <property type="entry name" value="NLPC_P60"/>
    <property type="match status" value="1"/>
</dbReference>
<proteinExistence type="inferred from homology"/>
<dbReference type="CDD" id="cd00174">
    <property type="entry name" value="SH3"/>
    <property type="match status" value="1"/>
</dbReference>
<evidence type="ECO:0000259" key="8">
    <source>
        <dbReference type="PROSITE" id="PS51935"/>
    </source>
</evidence>
<dbReference type="PROSITE" id="PS51781">
    <property type="entry name" value="SH3B"/>
    <property type="match status" value="2"/>
</dbReference>
<evidence type="ECO:0000313" key="9">
    <source>
        <dbReference type="EMBL" id="MFD2662314.1"/>
    </source>
</evidence>
<keyword evidence="4" id="KW-0788">Thiol protease</keyword>
<evidence type="ECO:0000259" key="7">
    <source>
        <dbReference type="PROSITE" id="PS51781"/>
    </source>
</evidence>
<reference evidence="10" key="1">
    <citation type="journal article" date="2019" name="Int. J. Syst. Evol. Microbiol.">
        <title>The Global Catalogue of Microorganisms (GCM) 10K type strain sequencing project: providing services to taxonomists for standard genome sequencing and annotation.</title>
        <authorList>
            <consortium name="The Broad Institute Genomics Platform"/>
            <consortium name="The Broad Institute Genome Sequencing Center for Infectious Disease"/>
            <person name="Wu L."/>
            <person name="Ma J."/>
        </authorList>
    </citation>
    <scope>NUCLEOTIDE SEQUENCE [LARGE SCALE GENOMIC DNA]</scope>
    <source>
        <strain evidence="10">TISTR 1827</strain>
    </source>
</reference>
<evidence type="ECO:0000256" key="1">
    <source>
        <dbReference type="ARBA" id="ARBA00007074"/>
    </source>
</evidence>
<keyword evidence="2" id="KW-0645">Protease</keyword>
<accession>A0ABW5R0U0</accession>
<feature type="signal peptide" evidence="6">
    <location>
        <begin position="1"/>
        <end position="25"/>
    </location>
</feature>
<evidence type="ECO:0000256" key="3">
    <source>
        <dbReference type="ARBA" id="ARBA00022801"/>
    </source>
</evidence>
<dbReference type="Proteomes" id="UP001597493">
    <property type="component" value="Unassembled WGS sequence"/>
</dbReference>
<gene>
    <name evidence="9" type="ORF">ACFSW5_18825</name>
</gene>
<keyword evidence="6" id="KW-0732">Signal</keyword>
<protein>
    <submittedName>
        <fullName evidence="9">SH3 domain-containing protein</fullName>
    </submittedName>
</protein>
<dbReference type="PANTHER" id="PTHR47053">
    <property type="entry name" value="MUREIN DD-ENDOPEPTIDASE MEPH-RELATED"/>
    <property type="match status" value="1"/>
</dbReference>
<dbReference type="RefSeq" id="WP_379276414.1">
    <property type="nucleotide sequence ID" value="NZ_JBHUGT010000033.1"/>
</dbReference>
<evidence type="ECO:0000256" key="4">
    <source>
        <dbReference type="ARBA" id="ARBA00022807"/>
    </source>
</evidence>
<dbReference type="InterPro" id="IPR051202">
    <property type="entry name" value="Peptidase_C40"/>
</dbReference>
<dbReference type="SUPFAM" id="SSF54001">
    <property type="entry name" value="Cysteine proteinases"/>
    <property type="match status" value="1"/>
</dbReference>
<evidence type="ECO:0000313" key="10">
    <source>
        <dbReference type="Proteomes" id="UP001597493"/>
    </source>
</evidence>
<evidence type="ECO:0000256" key="2">
    <source>
        <dbReference type="ARBA" id="ARBA00022670"/>
    </source>
</evidence>
<feature type="domain" description="SH3b" evidence="7">
    <location>
        <begin position="101"/>
        <end position="170"/>
    </location>
</feature>
<dbReference type="InterPro" id="IPR038765">
    <property type="entry name" value="Papain-like_cys_pep_sf"/>
</dbReference>
<dbReference type="PANTHER" id="PTHR47053:SF1">
    <property type="entry name" value="MUREIN DD-ENDOPEPTIDASE MEPH-RELATED"/>
    <property type="match status" value="1"/>
</dbReference>
<dbReference type="SMART" id="SM00287">
    <property type="entry name" value="SH3b"/>
    <property type="match status" value="2"/>
</dbReference>
<feature type="chain" id="PRO_5047148595" evidence="6">
    <location>
        <begin position="26"/>
        <end position="346"/>
    </location>
</feature>
<evidence type="ECO:0000256" key="6">
    <source>
        <dbReference type="SAM" id="SignalP"/>
    </source>
</evidence>
<dbReference type="Gene3D" id="2.30.30.40">
    <property type="entry name" value="SH3 Domains"/>
    <property type="match status" value="2"/>
</dbReference>
<keyword evidence="10" id="KW-1185">Reference proteome</keyword>
<feature type="region of interest" description="Disordered" evidence="5">
    <location>
        <begin position="172"/>
        <end position="200"/>
    </location>
</feature>
<dbReference type="Pfam" id="PF08239">
    <property type="entry name" value="SH3_3"/>
    <property type="match status" value="2"/>
</dbReference>
<dbReference type="EMBL" id="JBHUMY010000026">
    <property type="protein sequence ID" value="MFD2662314.1"/>
    <property type="molecule type" value="Genomic_DNA"/>
</dbReference>
<sequence>MKNITSRSIMTLGLAAALLASPVAAVVPAEAAAQTAKVVYGVNFRTEPSSSSKVIRMLSKGETVTIIEKVNASWYKATDQNGTTGYLSASSKYTTITSGSESSETSGAAGTILKSVSFRTGASTSASRIRYLKAGETVQILSRPNSYWYQVKDSGGTTGYVSSQSQYITVNGTIGGGSSEGSGSGSSGSDNGSGSGTATSSEQVEAVIAAGMKYLGTPYEYGSSRYDTSTFDCSDFVRQAFLDALGIKLPADSSSQGAYVKSKGNAVTDWTKLKRGDLMFFTDYKGTTASAYAGINKSTARISHDGIYLGDGKILHTYSVASGGVKISSIKGTHWEYRFLFGGSAL</sequence>
<dbReference type="Pfam" id="PF00877">
    <property type="entry name" value="NLPC_P60"/>
    <property type="match status" value="1"/>
</dbReference>
<dbReference type="InterPro" id="IPR000064">
    <property type="entry name" value="NLP_P60_dom"/>
</dbReference>
<name>A0ABW5R0U0_9BACL</name>
<evidence type="ECO:0000256" key="5">
    <source>
        <dbReference type="SAM" id="MobiDB-lite"/>
    </source>
</evidence>